<comment type="caution">
    <text evidence="1">The sequence shown here is derived from an EMBL/GenBank/DDBJ whole genome shotgun (WGS) entry which is preliminary data.</text>
</comment>
<name>A0A7Z0T932_9FUSO</name>
<reference evidence="1 2" key="1">
    <citation type="submission" date="2020-05" db="EMBL/GenBank/DDBJ databases">
        <title>Streptobacillus felis strain LHL191014123.</title>
        <authorList>
            <person name="Fawzy A."/>
            <person name="Rau J."/>
            <person name="Risse K."/>
            <person name="Schauerte N."/>
            <person name="Geiger C."/>
            <person name="Blom J."/>
            <person name="Imirzalioglu C."/>
            <person name="Falgenhauer J."/>
            <person name="Bach A."/>
            <person name="Herden C."/>
            <person name="Eisenberg T."/>
        </authorList>
    </citation>
    <scope>NUCLEOTIDE SEQUENCE [LARGE SCALE GENOMIC DNA]</scope>
    <source>
        <strain evidence="1 2">LHL191014123</strain>
    </source>
</reference>
<sequence length="68" mass="7534">KDSTIEGSIKNLNVEEVKDEKTRNKAGLGFDVSIAFTGTPTGGNGELEFVDKREEKVHKRDIDLSKLE</sequence>
<dbReference type="Proteomes" id="UP000526184">
    <property type="component" value="Unassembled WGS sequence"/>
</dbReference>
<protein>
    <submittedName>
        <fullName evidence="1">Uncharacterized protein</fullName>
    </submittedName>
</protein>
<accession>A0A7Z0T932</accession>
<keyword evidence="2" id="KW-1185">Reference proteome</keyword>
<proteinExistence type="predicted"/>
<organism evidence="1 2">
    <name type="scientific">Streptobacillus felis</name>
    <dbReference type="NCBI Taxonomy" id="1384509"/>
    <lineage>
        <taxon>Bacteria</taxon>
        <taxon>Fusobacteriati</taxon>
        <taxon>Fusobacteriota</taxon>
        <taxon>Fusobacteriia</taxon>
        <taxon>Fusobacteriales</taxon>
        <taxon>Leptotrichiaceae</taxon>
        <taxon>Streptobacillus</taxon>
    </lineage>
</organism>
<dbReference type="RefSeq" id="WP_180136459.1">
    <property type="nucleotide sequence ID" value="NZ_JABMKT010000139.1"/>
</dbReference>
<dbReference type="AlphaFoldDB" id="A0A7Z0T932"/>
<feature type="non-terminal residue" evidence="1">
    <location>
        <position position="1"/>
    </location>
</feature>
<evidence type="ECO:0000313" key="1">
    <source>
        <dbReference type="EMBL" id="NYV28549.1"/>
    </source>
</evidence>
<dbReference type="EMBL" id="JABMKT010000139">
    <property type="protein sequence ID" value="NYV28549.1"/>
    <property type="molecule type" value="Genomic_DNA"/>
</dbReference>
<evidence type="ECO:0000313" key="2">
    <source>
        <dbReference type="Proteomes" id="UP000526184"/>
    </source>
</evidence>
<feature type="non-terminal residue" evidence="1">
    <location>
        <position position="68"/>
    </location>
</feature>
<gene>
    <name evidence="1" type="ORF">HP397_07025</name>
</gene>